<accession>A7SMU0</accession>
<feature type="compositionally biased region" description="Basic and acidic residues" evidence="1">
    <location>
        <begin position="148"/>
        <end position="159"/>
    </location>
</feature>
<organism evidence="2 3">
    <name type="scientific">Nematostella vectensis</name>
    <name type="common">Starlet sea anemone</name>
    <dbReference type="NCBI Taxonomy" id="45351"/>
    <lineage>
        <taxon>Eukaryota</taxon>
        <taxon>Metazoa</taxon>
        <taxon>Cnidaria</taxon>
        <taxon>Anthozoa</taxon>
        <taxon>Hexacorallia</taxon>
        <taxon>Actiniaria</taxon>
        <taxon>Edwardsiidae</taxon>
        <taxon>Nematostella</taxon>
    </lineage>
</organism>
<evidence type="ECO:0000313" key="3">
    <source>
        <dbReference type="Proteomes" id="UP000001593"/>
    </source>
</evidence>
<feature type="region of interest" description="Disordered" evidence="1">
    <location>
        <begin position="211"/>
        <end position="236"/>
    </location>
</feature>
<sequence length="327" mass="37050">MAKIWEFNALDINDETSKDMNNRIAFGKNTKDRATEQALRRLKYLHTSLTTSRQTRGSSLKPLQTTNLAPISTLESEEEDGNVLDCKGNENLSLQPKHKKSNLKVRSNTRLRLAFRPSNIKTHSRQFTSQQRRDRPAFSPISTKKVIQIKEKLKDRNESQGRTAKSAPASNEMLDSKDLSCPACLAHELARVHNNKEVRYYTNMKINQVTVSARPQSEKNKKRSSKEKEESGTRERGLRVPETMYGGWGVRAKEAQKHHRDSNRSLDVAIRLQTLKLAPKGPDSGGRGKGQRECFLPPPTAPPTPVRQIDIKMPEGYFMQFSLQTAA</sequence>
<dbReference type="Proteomes" id="UP000001593">
    <property type="component" value="Unassembled WGS sequence"/>
</dbReference>
<dbReference type="OrthoDB" id="5959066at2759"/>
<name>A7SMU0_NEMVE</name>
<feature type="compositionally biased region" description="Basic and acidic residues" evidence="1">
    <location>
        <begin position="226"/>
        <end position="236"/>
    </location>
</feature>
<dbReference type="EMBL" id="DS469712">
    <property type="protein sequence ID" value="EDO34984.1"/>
    <property type="molecule type" value="Genomic_DNA"/>
</dbReference>
<dbReference type="OMA" id="QIDIKMP"/>
<evidence type="ECO:0000313" key="2">
    <source>
        <dbReference type="EMBL" id="EDO34984.1"/>
    </source>
</evidence>
<gene>
    <name evidence="2" type="ORF">NEMVEDRAFT_v1g246248</name>
</gene>
<feature type="region of interest" description="Disordered" evidence="1">
    <location>
        <begin position="276"/>
        <end position="306"/>
    </location>
</feature>
<proteinExistence type="predicted"/>
<feature type="compositionally biased region" description="Polar residues" evidence="1">
    <location>
        <begin position="119"/>
        <end position="130"/>
    </location>
</feature>
<dbReference type="InParanoid" id="A7SMU0"/>
<evidence type="ECO:0000256" key="1">
    <source>
        <dbReference type="SAM" id="MobiDB-lite"/>
    </source>
</evidence>
<dbReference type="AlphaFoldDB" id="A7SMU0"/>
<dbReference type="HOGENOM" id="CLU_850727_0_0_1"/>
<reference evidence="2 3" key="1">
    <citation type="journal article" date="2007" name="Science">
        <title>Sea anemone genome reveals ancestral eumetazoan gene repertoire and genomic organization.</title>
        <authorList>
            <person name="Putnam N.H."/>
            <person name="Srivastava M."/>
            <person name="Hellsten U."/>
            <person name="Dirks B."/>
            <person name="Chapman J."/>
            <person name="Salamov A."/>
            <person name="Terry A."/>
            <person name="Shapiro H."/>
            <person name="Lindquist E."/>
            <person name="Kapitonov V.V."/>
            <person name="Jurka J."/>
            <person name="Genikhovich G."/>
            <person name="Grigoriev I.V."/>
            <person name="Lucas S.M."/>
            <person name="Steele R.E."/>
            <person name="Finnerty J.R."/>
            <person name="Technau U."/>
            <person name="Martindale M.Q."/>
            <person name="Rokhsar D.S."/>
        </authorList>
    </citation>
    <scope>NUCLEOTIDE SEQUENCE [LARGE SCALE GENOMIC DNA]</scope>
    <source>
        <strain evidence="3">CH2 X CH6</strain>
    </source>
</reference>
<feature type="compositionally biased region" description="Pro residues" evidence="1">
    <location>
        <begin position="296"/>
        <end position="305"/>
    </location>
</feature>
<feature type="region of interest" description="Disordered" evidence="1">
    <location>
        <begin position="117"/>
        <end position="175"/>
    </location>
</feature>
<keyword evidence="3" id="KW-1185">Reference proteome</keyword>
<protein>
    <submittedName>
        <fullName evidence="2">Uncharacterized protein</fullName>
    </submittedName>
</protein>